<reference evidence="2 3" key="1">
    <citation type="journal article" date="2023" name="Insect Mol. Biol.">
        <title>Genome sequencing provides insights into the evolution of gene families encoding plant cell wall-degrading enzymes in longhorned beetles.</title>
        <authorList>
            <person name="Shin N.R."/>
            <person name="Okamura Y."/>
            <person name="Kirsch R."/>
            <person name="Pauchet Y."/>
        </authorList>
    </citation>
    <scope>NUCLEOTIDE SEQUENCE [LARGE SCALE GENOMIC DNA]</scope>
    <source>
        <strain evidence="2">EAD_L_NR</strain>
    </source>
</reference>
<evidence type="ECO:0000313" key="3">
    <source>
        <dbReference type="Proteomes" id="UP001159042"/>
    </source>
</evidence>
<organism evidence="2 3">
    <name type="scientific">Exocentrus adspersus</name>
    <dbReference type="NCBI Taxonomy" id="1586481"/>
    <lineage>
        <taxon>Eukaryota</taxon>
        <taxon>Metazoa</taxon>
        <taxon>Ecdysozoa</taxon>
        <taxon>Arthropoda</taxon>
        <taxon>Hexapoda</taxon>
        <taxon>Insecta</taxon>
        <taxon>Pterygota</taxon>
        <taxon>Neoptera</taxon>
        <taxon>Endopterygota</taxon>
        <taxon>Coleoptera</taxon>
        <taxon>Polyphaga</taxon>
        <taxon>Cucujiformia</taxon>
        <taxon>Chrysomeloidea</taxon>
        <taxon>Cerambycidae</taxon>
        <taxon>Lamiinae</taxon>
        <taxon>Acanthocinini</taxon>
        <taxon>Exocentrus</taxon>
    </lineage>
</organism>
<name>A0AAV8W2J7_9CUCU</name>
<evidence type="ECO:0000313" key="2">
    <source>
        <dbReference type="EMBL" id="KAJ8920800.1"/>
    </source>
</evidence>
<dbReference type="EMBL" id="JANEYG010000013">
    <property type="protein sequence ID" value="KAJ8920800.1"/>
    <property type="molecule type" value="Genomic_DNA"/>
</dbReference>
<evidence type="ECO:0000256" key="1">
    <source>
        <dbReference type="SAM" id="MobiDB-lite"/>
    </source>
</evidence>
<dbReference type="InterPro" id="IPR019324">
    <property type="entry name" value="MPP6"/>
</dbReference>
<feature type="region of interest" description="Disordered" evidence="1">
    <location>
        <begin position="127"/>
        <end position="146"/>
    </location>
</feature>
<dbReference type="Proteomes" id="UP001159042">
    <property type="component" value="Unassembled WGS sequence"/>
</dbReference>
<dbReference type="GO" id="GO:0000460">
    <property type="term" value="P:maturation of 5.8S rRNA"/>
    <property type="evidence" value="ECO:0007669"/>
    <property type="project" value="TreeGrafter"/>
</dbReference>
<dbReference type="PANTHER" id="PTHR13582:SF0">
    <property type="entry name" value="M-PHASE PHOSPHOPROTEIN 6"/>
    <property type="match status" value="1"/>
</dbReference>
<proteinExistence type="predicted"/>
<dbReference type="Pfam" id="PF10175">
    <property type="entry name" value="MPP6"/>
    <property type="match status" value="1"/>
</dbReference>
<protein>
    <recommendedName>
        <fullName evidence="4">M-phase phosphoprotein 6</fullName>
    </recommendedName>
</protein>
<comment type="caution">
    <text evidence="2">The sequence shown here is derived from an EMBL/GenBank/DDBJ whole genome shotgun (WGS) entry which is preliminary data.</text>
</comment>
<accession>A0AAV8W2J7</accession>
<evidence type="ECO:0008006" key="4">
    <source>
        <dbReference type="Google" id="ProtNLM"/>
    </source>
</evidence>
<keyword evidence="3" id="KW-1185">Reference proteome</keyword>
<dbReference type="AlphaFoldDB" id="A0AAV8W2J7"/>
<gene>
    <name evidence="2" type="ORF">NQ315_004941</name>
</gene>
<sequence>MENKKQAVLSKGILEMKFMKKTKEKVQKEMEDAEGQAMYSSEITNEMRRNGNLVFIETSITSCKNLIDGRLSFGGMNPEIEKMMANDYFRLLEVEEKRKEKDITDIEMAEGYSSLVNTMGKKFTCSKDKQVKQSKAKHRLKKESFY</sequence>
<dbReference type="PANTHER" id="PTHR13582">
    <property type="entry name" value="M-PHASE PHOSPHOPROTEIN 6"/>
    <property type="match status" value="1"/>
</dbReference>
<feature type="compositionally biased region" description="Basic residues" evidence="1">
    <location>
        <begin position="132"/>
        <end position="146"/>
    </location>
</feature>